<name>A0A085VH04_PSESX</name>
<dbReference type="AlphaFoldDB" id="A0A085VH04"/>
<evidence type="ECO:0008006" key="3">
    <source>
        <dbReference type="Google" id="ProtNLM"/>
    </source>
</evidence>
<dbReference type="RefSeq" id="WP_032629403.1">
    <property type="nucleotide sequence ID" value="NZ_JPQU01000042.1"/>
</dbReference>
<keyword evidence="2" id="KW-1185">Reference proteome</keyword>
<evidence type="ECO:0000313" key="2">
    <source>
        <dbReference type="Proteomes" id="UP000028631"/>
    </source>
</evidence>
<accession>A0A085VH04</accession>
<evidence type="ECO:0000313" key="1">
    <source>
        <dbReference type="EMBL" id="KFE54717.1"/>
    </source>
</evidence>
<dbReference type="OrthoDB" id="7006320at2"/>
<reference evidence="1 2" key="1">
    <citation type="submission" date="2014-07" db="EMBL/GenBank/DDBJ databases">
        <title>Draft Genome Sequences of Environmental Pseudomonas syringae strains.</title>
        <authorList>
            <person name="Baltrus D.A."/>
            <person name="Berge O."/>
            <person name="Morris C."/>
        </authorList>
    </citation>
    <scope>NUCLEOTIDE SEQUENCE [LARGE SCALE GENOMIC DNA]</scope>
    <source>
        <strain evidence="1 2">GAW0119</strain>
    </source>
</reference>
<dbReference type="EMBL" id="JPQU01000042">
    <property type="protein sequence ID" value="KFE54717.1"/>
    <property type="molecule type" value="Genomic_DNA"/>
</dbReference>
<sequence length="74" mass="7890">MLKPLQLLLIAGVLAGCASEPEAEEAVSEPALAHLGCYQANWQAETVPVIYKRGGSAVLEKYEFMPNVGSVACR</sequence>
<proteinExistence type="predicted"/>
<organism evidence="1 2">
    <name type="scientific">Pseudomonas syringae</name>
    <dbReference type="NCBI Taxonomy" id="317"/>
    <lineage>
        <taxon>Bacteria</taxon>
        <taxon>Pseudomonadati</taxon>
        <taxon>Pseudomonadota</taxon>
        <taxon>Gammaproteobacteria</taxon>
        <taxon>Pseudomonadales</taxon>
        <taxon>Pseudomonadaceae</taxon>
        <taxon>Pseudomonas</taxon>
    </lineage>
</organism>
<protein>
    <recommendedName>
        <fullName evidence="3">Lipoprotein</fullName>
    </recommendedName>
</protein>
<comment type="caution">
    <text evidence="1">The sequence shown here is derived from an EMBL/GenBank/DDBJ whole genome shotgun (WGS) entry which is preliminary data.</text>
</comment>
<gene>
    <name evidence="1" type="ORF">IV01_15340</name>
</gene>
<dbReference type="Proteomes" id="UP000028631">
    <property type="component" value="Unassembled WGS sequence"/>
</dbReference>
<dbReference type="PATRIC" id="fig|317.175.peg.3192"/>
<dbReference type="PROSITE" id="PS51257">
    <property type="entry name" value="PROKAR_LIPOPROTEIN"/>
    <property type="match status" value="1"/>
</dbReference>